<comment type="caution">
    <text evidence="1">The sequence shown here is derived from an EMBL/GenBank/DDBJ whole genome shotgun (WGS) entry which is preliminary data.</text>
</comment>
<organism evidence="1 2">
    <name type="scientific">Trichinella zimbabwensis</name>
    <dbReference type="NCBI Taxonomy" id="268475"/>
    <lineage>
        <taxon>Eukaryota</taxon>
        <taxon>Metazoa</taxon>
        <taxon>Ecdysozoa</taxon>
        <taxon>Nematoda</taxon>
        <taxon>Enoplea</taxon>
        <taxon>Dorylaimia</taxon>
        <taxon>Trichinellida</taxon>
        <taxon>Trichinellidae</taxon>
        <taxon>Trichinella</taxon>
    </lineage>
</organism>
<name>A0A0V1G7S7_9BILA</name>
<sequence>MEYGYEIRARSKATLRMLFAGNFTIDEGIA</sequence>
<reference evidence="1 2" key="1">
    <citation type="submission" date="2015-01" db="EMBL/GenBank/DDBJ databases">
        <title>Evolution of Trichinella species and genotypes.</title>
        <authorList>
            <person name="Korhonen P.K."/>
            <person name="Edoardo P."/>
            <person name="Giuseppe L.R."/>
            <person name="Gasser R.B."/>
        </authorList>
    </citation>
    <scope>NUCLEOTIDE SEQUENCE [LARGE SCALE GENOMIC DNA]</scope>
    <source>
        <strain evidence="1">ISS1029</strain>
    </source>
</reference>
<evidence type="ECO:0000313" key="1">
    <source>
        <dbReference type="EMBL" id="KRY94303.1"/>
    </source>
</evidence>
<protein>
    <submittedName>
        <fullName evidence="1">Uncharacterized protein</fullName>
    </submittedName>
</protein>
<gene>
    <name evidence="1" type="ORF">T11_12656</name>
</gene>
<dbReference type="EMBL" id="JYDP01005237">
    <property type="protein sequence ID" value="KRY94303.1"/>
    <property type="molecule type" value="Genomic_DNA"/>
</dbReference>
<evidence type="ECO:0000313" key="2">
    <source>
        <dbReference type="Proteomes" id="UP000055024"/>
    </source>
</evidence>
<dbReference type="AlphaFoldDB" id="A0A0V1G7S7"/>
<accession>A0A0V1G7S7</accession>
<keyword evidence="2" id="KW-1185">Reference proteome</keyword>
<dbReference type="Proteomes" id="UP000055024">
    <property type="component" value="Unassembled WGS sequence"/>
</dbReference>
<proteinExistence type="predicted"/>